<evidence type="ECO:0000259" key="1">
    <source>
        <dbReference type="SMART" id="SM01321"/>
    </source>
</evidence>
<accession>A0A1H0KSL2</accession>
<protein>
    <submittedName>
        <fullName evidence="2">REP element-mobilizing transposase RayT</fullName>
    </submittedName>
</protein>
<proteinExistence type="predicted"/>
<dbReference type="EMBL" id="FNIW01000030">
    <property type="protein sequence ID" value="SDO58984.1"/>
    <property type="molecule type" value="Genomic_DNA"/>
</dbReference>
<evidence type="ECO:0000313" key="2">
    <source>
        <dbReference type="EMBL" id="SDO58984.1"/>
    </source>
</evidence>
<gene>
    <name evidence="2" type="ORF">SAMN04487900_1302</name>
</gene>
<dbReference type="SUPFAM" id="SSF143422">
    <property type="entry name" value="Transposase IS200-like"/>
    <property type="match status" value="1"/>
</dbReference>
<organism evidence="2 3">
    <name type="scientific">Prevotella communis</name>
    <dbReference type="NCBI Taxonomy" id="2913614"/>
    <lineage>
        <taxon>Bacteria</taxon>
        <taxon>Pseudomonadati</taxon>
        <taxon>Bacteroidota</taxon>
        <taxon>Bacteroidia</taxon>
        <taxon>Bacteroidales</taxon>
        <taxon>Prevotellaceae</taxon>
        <taxon>Prevotella</taxon>
    </lineage>
</organism>
<dbReference type="PANTHER" id="PTHR34322">
    <property type="entry name" value="TRANSPOSASE, Y1_TNP DOMAIN-CONTAINING"/>
    <property type="match status" value="1"/>
</dbReference>
<dbReference type="InterPro" id="IPR036515">
    <property type="entry name" value="Transposase_17_sf"/>
</dbReference>
<dbReference type="InterPro" id="IPR002686">
    <property type="entry name" value="Transposase_17"/>
</dbReference>
<dbReference type="SMART" id="SM01321">
    <property type="entry name" value="Y1_Tnp"/>
    <property type="match status" value="1"/>
</dbReference>
<dbReference type="AlphaFoldDB" id="A0A1H0KSL2"/>
<dbReference type="GO" id="GO:0003677">
    <property type="term" value="F:DNA binding"/>
    <property type="evidence" value="ECO:0007669"/>
    <property type="project" value="InterPro"/>
</dbReference>
<dbReference type="PANTHER" id="PTHR34322:SF2">
    <property type="entry name" value="TRANSPOSASE IS200-LIKE DOMAIN-CONTAINING PROTEIN"/>
    <property type="match status" value="1"/>
</dbReference>
<name>A0A1H0KSL2_9BACT</name>
<dbReference type="GO" id="GO:0004803">
    <property type="term" value="F:transposase activity"/>
    <property type="evidence" value="ECO:0007669"/>
    <property type="project" value="InterPro"/>
</dbReference>
<feature type="domain" description="Transposase IS200-like" evidence="1">
    <location>
        <begin position="9"/>
        <end position="132"/>
    </location>
</feature>
<dbReference type="GO" id="GO:0006313">
    <property type="term" value="P:DNA transposition"/>
    <property type="evidence" value="ECO:0007669"/>
    <property type="project" value="InterPro"/>
</dbReference>
<comment type="caution">
    <text evidence="2">The sequence shown here is derived from an EMBL/GenBank/DDBJ whole genome shotgun (WGS) entry which is preliminary data.</text>
</comment>
<dbReference type="RefSeq" id="WP_176757064.1">
    <property type="nucleotide sequence ID" value="NZ_FNIW01000030.1"/>
</dbReference>
<evidence type="ECO:0000313" key="3">
    <source>
        <dbReference type="Proteomes" id="UP000199134"/>
    </source>
</evidence>
<dbReference type="Gene3D" id="3.30.70.1290">
    <property type="entry name" value="Transposase IS200-like"/>
    <property type="match status" value="1"/>
</dbReference>
<reference evidence="3" key="1">
    <citation type="submission" date="2016-10" db="EMBL/GenBank/DDBJ databases">
        <authorList>
            <person name="de Groot N.N."/>
        </authorList>
    </citation>
    <scope>NUCLEOTIDE SEQUENCE [LARGE SCALE GENOMIC DNA]</scope>
    <source>
        <strain evidence="3">BP1-145</strain>
    </source>
</reference>
<dbReference type="Pfam" id="PF01797">
    <property type="entry name" value="Y1_Tnp"/>
    <property type="match status" value="1"/>
</dbReference>
<dbReference type="Proteomes" id="UP000199134">
    <property type="component" value="Unassembled WGS sequence"/>
</dbReference>
<sequence>MPRQPRKPSSTGIFHVMMRGINHQEIFCDAEDYYQFINTLDRMRIQYDDDGLPSGTNFTLYAYCLMGNHCHLLIREREDNLAMAVKRISSSYVYYFNHKYFRDGHLFKERFKSEPVNDMAYFTTLLRYIHQNPVKAGIVEHVKDYEYSSWNEYTDEVDPIFHICDTATVFRRIPFTELEAIVNEPLPDEVCCLDYDNEKPKLRLSDDQVWQHIIQLTNTTNATDFQRLEKDLRHEALRELRLQGASVRQLERLTGISRGIIQYIKL</sequence>